<proteinExistence type="predicted"/>
<keyword evidence="2" id="KW-1185">Reference proteome</keyword>
<dbReference type="Proteomes" id="UP001189429">
    <property type="component" value="Unassembled WGS sequence"/>
</dbReference>
<dbReference type="EMBL" id="CAUYUJ010007869">
    <property type="protein sequence ID" value="CAK0822218.1"/>
    <property type="molecule type" value="Genomic_DNA"/>
</dbReference>
<evidence type="ECO:0000313" key="2">
    <source>
        <dbReference type="Proteomes" id="UP001189429"/>
    </source>
</evidence>
<organism evidence="1 2">
    <name type="scientific">Prorocentrum cordatum</name>
    <dbReference type="NCBI Taxonomy" id="2364126"/>
    <lineage>
        <taxon>Eukaryota</taxon>
        <taxon>Sar</taxon>
        <taxon>Alveolata</taxon>
        <taxon>Dinophyceae</taxon>
        <taxon>Prorocentrales</taxon>
        <taxon>Prorocentraceae</taxon>
        <taxon>Prorocentrum</taxon>
    </lineage>
</organism>
<protein>
    <submittedName>
        <fullName evidence="1">Uncharacterized protein</fullName>
    </submittedName>
</protein>
<reference evidence="1" key="1">
    <citation type="submission" date="2023-10" db="EMBL/GenBank/DDBJ databases">
        <authorList>
            <person name="Chen Y."/>
            <person name="Shah S."/>
            <person name="Dougan E. K."/>
            <person name="Thang M."/>
            <person name="Chan C."/>
        </authorList>
    </citation>
    <scope>NUCLEOTIDE SEQUENCE [LARGE SCALE GENOMIC DNA]</scope>
</reference>
<comment type="caution">
    <text evidence="1">The sequence shown here is derived from an EMBL/GenBank/DDBJ whole genome shotgun (WGS) entry which is preliminary data.</text>
</comment>
<gene>
    <name evidence="1" type="ORF">PCOR1329_LOCUS23289</name>
</gene>
<name>A0ABN9RWB9_9DINO</name>
<evidence type="ECO:0000313" key="1">
    <source>
        <dbReference type="EMBL" id="CAK0822218.1"/>
    </source>
</evidence>
<accession>A0ABN9RWB9</accession>
<sequence>MLGTLLPTPRHIRRWAFAGLRRIRRGAPWVAATLTTQESVLQRGQGWIVRMLPALVGTPRRRIIAHRVPVDSTRGAFGTSESIFLPFFLSHSSSTRESACLWDAGAQPEVAATQRCCPQRGRAVLSPAADEGRGGLSSQVLRQGQLGPIHRDGCCSSPCPAPSRHSRSGRGRRRPLSLAILPLCLPALERRGNLSTTFSISLFANAPHATRHEKCTILARRRAACMVVAESEVVLGLMFFTYDCSVLAETRSACMDFELVSPFSRHWCFIRLGFARGELK</sequence>